<dbReference type="Proteomes" id="UP000326554">
    <property type="component" value="Unassembled WGS sequence"/>
</dbReference>
<comment type="function">
    <text evidence="4">Required for resistance to DNA-damaging agents.</text>
</comment>
<protein>
    <submittedName>
        <fullName evidence="6">Universal stress protein UspA</fullName>
    </submittedName>
</protein>
<dbReference type="PANTHER" id="PTHR47892">
    <property type="entry name" value="UNIVERSAL STRESS PROTEIN E"/>
    <property type="match status" value="1"/>
</dbReference>
<dbReference type="EMBL" id="VYQE01000006">
    <property type="protein sequence ID" value="KAA9005750.1"/>
    <property type="molecule type" value="Genomic_DNA"/>
</dbReference>
<dbReference type="Gene3D" id="3.40.50.12370">
    <property type="match status" value="1"/>
</dbReference>
<reference evidence="6 7" key="1">
    <citation type="submission" date="2019-09" db="EMBL/GenBank/DDBJ databases">
        <authorList>
            <person name="Park J.-S."/>
            <person name="Choi H.-J."/>
        </authorList>
    </citation>
    <scope>NUCLEOTIDE SEQUENCE [LARGE SCALE GENOMIC DNA]</scope>
    <source>
        <strain evidence="6 7">176SS1-4</strain>
    </source>
</reference>
<organism evidence="6 7">
    <name type="scientific">Histidinibacterium aquaticum</name>
    <dbReference type="NCBI Taxonomy" id="2613962"/>
    <lineage>
        <taxon>Bacteria</taxon>
        <taxon>Pseudomonadati</taxon>
        <taxon>Pseudomonadota</taxon>
        <taxon>Alphaproteobacteria</taxon>
        <taxon>Rhodobacterales</taxon>
        <taxon>Paracoccaceae</taxon>
        <taxon>Histidinibacterium</taxon>
    </lineage>
</organism>
<keyword evidence="3" id="KW-0963">Cytoplasm</keyword>
<dbReference type="SUPFAM" id="SSF52402">
    <property type="entry name" value="Adenine nucleotide alpha hydrolases-like"/>
    <property type="match status" value="2"/>
</dbReference>
<comment type="subcellular location">
    <subcellularLocation>
        <location evidence="1">Cytoplasm</location>
    </subcellularLocation>
</comment>
<evidence type="ECO:0000313" key="7">
    <source>
        <dbReference type="Proteomes" id="UP000326554"/>
    </source>
</evidence>
<keyword evidence="7" id="KW-1185">Reference proteome</keyword>
<gene>
    <name evidence="6" type="ORF">F3S47_17795</name>
</gene>
<dbReference type="AlphaFoldDB" id="A0A5J5GCU6"/>
<feature type="domain" description="UspA" evidence="5">
    <location>
        <begin position="184"/>
        <end position="315"/>
    </location>
</feature>
<dbReference type="InterPro" id="IPR006016">
    <property type="entry name" value="UspA"/>
</dbReference>
<comment type="similarity">
    <text evidence="2">Belongs to the universal stress protein A family.</text>
</comment>
<sequence>MTQELDGTPGYRNILVVCAMTGEDRLLLEAAAALADRDGAALTVLLPVTIPPDLGELVREAEITADEILSRLAEERRNALADHVARTLPGRDPERVVRVGKPFIEIIKEVLSGETDLVVKTAEPIVPGRFFQLASTDQHLLRKCPCPVWLRRPDTPISLKHVVAAVDVDDTGVGEPETLRDLNLRVLDQADRLAAGSGAHVTAIHAWDAMGEGLVNLWATGRDAHRRATDYVRQVEATRRRALEELVSGHPVATRAVPQLVRGPASRAISETVATEGADTLVIGTVARTGLAGIIIGNTAEDILNRVDCSILAVKPKGFVSPIAETRSSYA</sequence>
<proteinExistence type="inferred from homology"/>
<dbReference type="RefSeq" id="WP_150446657.1">
    <property type="nucleotide sequence ID" value="NZ_VYQE01000006.1"/>
</dbReference>
<dbReference type="PANTHER" id="PTHR47892:SF1">
    <property type="entry name" value="UNIVERSAL STRESS PROTEIN E"/>
    <property type="match status" value="1"/>
</dbReference>
<evidence type="ECO:0000259" key="5">
    <source>
        <dbReference type="Pfam" id="PF00582"/>
    </source>
</evidence>
<evidence type="ECO:0000256" key="3">
    <source>
        <dbReference type="ARBA" id="ARBA00022490"/>
    </source>
</evidence>
<feature type="domain" description="UspA" evidence="5">
    <location>
        <begin position="11"/>
        <end position="150"/>
    </location>
</feature>
<dbReference type="GO" id="GO:0005737">
    <property type="term" value="C:cytoplasm"/>
    <property type="evidence" value="ECO:0007669"/>
    <property type="project" value="UniProtKB-SubCell"/>
</dbReference>
<evidence type="ECO:0000256" key="4">
    <source>
        <dbReference type="ARBA" id="ARBA00037131"/>
    </source>
</evidence>
<accession>A0A5J5GCU6</accession>
<comment type="caution">
    <text evidence="6">The sequence shown here is derived from an EMBL/GenBank/DDBJ whole genome shotgun (WGS) entry which is preliminary data.</text>
</comment>
<name>A0A5J5GCU6_9RHOB</name>
<dbReference type="Pfam" id="PF00582">
    <property type="entry name" value="Usp"/>
    <property type="match status" value="2"/>
</dbReference>
<evidence type="ECO:0000313" key="6">
    <source>
        <dbReference type="EMBL" id="KAA9005750.1"/>
    </source>
</evidence>
<evidence type="ECO:0000256" key="2">
    <source>
        <dbReference type="ARBA" id="ARBA00008791"/>
    </source>
</evidence>
<evidence type="ECO:0000256" key="1">
    <source>
        <dbReference type="ARBA" id="ARBA00004496"/>
    </source>
</evidence>